<dbReference type="RefSeq" id="WP_251777855.1">
    <property type="nucleotide sequence ID" value="NZ_JAMKFE010000004.1"/>
</dbReference>
<keyword evidence="7 11" id="KW-1133">Transmembrane helix</keyword>
<dbReference type="InterPro" id="IPR022346">
    <property type="entry name" value="T2SS_GspH"/>
</dbReference>
<evidence type="ECO:0000256" key="1">
    <source>
        <dbReference type="ARBA" id="ARBA00004377"/>
    </source>
</evidence>
<gene>
    <name evidence="13" type="ORF">M8A51_08930</name>
</gene>
<evidence type="ECO:0000256" key="6">
    <source>
        <dbReference type="ARBA" id="ARBA00022692"/>
    </source>
</evidence>
<dbReference type="PROSITE" id="PS00409">
    <property type="entry name" value="PROKAR_NTER_METHYL"/>
    <property type="match status" value="1"/>
</dbReference>
<evidence type="ECO:0000313" key="13">
    <source>
        <dbReference type="EMBL" id="MCM5679656.1"/>
    </source>
</evidence>
<dbReference type="NCBIfam" id="TIGR02532">
    <property type="entry name" value="IV_pilin_GFxxxE"/>
    <property type="match status" value="1"/>
</dbReference>
<dbReference type="InterPro" id="IPR045584">
    <property type="entry name" value="Pilin-like"/>
</dbReference>
<dbReference type="InterPro" id="IPR012902">
    <property type="entry name" value="N_methyl_site"/>
</dbReference>
<evidence type="ECO:0000313" key="14">
    <source>
        <dbReference type="Proteomes" id="UP001165541"/>
    </source>
</evidence>
<evidence type="ECO:0000256" key="10">
    <source>
        <dbReference type="ARBA" id="ARBA00030775"/>
    </source>
</evidence>
<reference evidence="13" key="1">
    <citation type="submission" date="2022-05" db="EMBL/GenBank/DDBJ databases">
        <title>Schlegelella sp. nov., isolated from mangrove soil.</title>
        <authorList>
            <person name="Liu Y."/>
            <person name="Ge X."/>
            <person name="Liu W."/>
        </authorList>
    </citation>
    <scope>NUCLEOTIDE SEQUENCE</scope>
    <source>
        <strain evidence="13">S2-27</strain>
    </source>
</reference>
<evidence type="ECO:0000256" key="11">
    <source>
        <dbReference type="SAM" id="Phobius"/>
    </source>
</evidence>
<dbReference type="Gene3D" id="3.55.40.10">
    <property type="entry name" value="minor pseudopilin epsh domain"/>
    <property type="match status" value="1"/>
</dbReference>
<evidence type="ECO:0000256" key="3">
    <source>
        <dbReference type="ARBA" id="ARBA00022475"/>
    </source>
</evidence>
<keyword evidence="14" id="KW-1185">Reference proteome</keyword>
<feature type="domain" description="General secretion pathway GspH" evidence="12">
    <location>
        <begin position="45"/>
        <end position="170"/>
    </location>
</feature>
<evidence type="ECO:0000256" key="9">
    <source>
        <dbReference type="ARBA" id="ARBA00025772"/>
    </source>
</evidence>
<evidence type="ECO:0000256" key="5">
    <source>
        <dbReference type="ARBA" id="ARBA00022519"/>
    </source>
</evidence>
<evidence type="ECO:0000256" key="7">
    <source>
        <dbReference type="ARBA" id="ARBA00022989"/>
    </source>
</evidence>
<name>A0ABT0YLQ0_9BURK</name>
<dbReference type="Pfam" id="PF12019">
    <property type="entry name" value="GspH"/>
    <property type="match status" value="1"/>
</dbReference>
<evidence type="ECO:0000256" key="8">
    <source>
        <dbReference type="ARBA" id="ARBA00023136"/>
    </source>
</evidence>
<dbReference type="EMBL" id="JAMKFE010000004">
    <property type="protein sequence ID" value="MCM5679656.1"/>
    <property type="molecule type" value="Genomic_DNA"/>
</dbReference>
<comment type="subcellular location">
    <subcellularLocation>
        <location evidence="1">Cell inner membrane</location>
        <topology evidence="1">Single-pass membrane protein</topology>
    </subcellularLocation>
</comment>
<evidence type="ECO:0000256" key="4">
    <source>
        <dbReference type="ARBA" id="ARBA00022481"/>
    </source>
</evidence>
<comment type="caution">
    <text evidence="13">The sequence shown here is derived from an EMBL/GenBank/DDBJ whole genome shotgun (WGS) entry which is preliminary data.</text>
</comment>
<keyword evidence="8 11" id="KW-0472">Membrane</keyword>
<evidence type="ECO:0000256" key="2">
    <source>
        <dbReference type="ARBA" id="ARBA00021549"/>
    </source>
</evidence>
<keyword evidence="6 11" id="KW-0812">Transmembrane</keyword>
<keyword evidence="3" id="KW-1003">Cell membrane</keyword>
<dbReference type="Proteomes" id="UP001165541">
    <property type="component" value="Unassembled WGS sequence"/>
</dbReference>
<dbReference type="SUPFAM" id="SSF54523">
    <property type="entry name" value="Pili subunits"/>
    <property type="match status" value="1"/>
</dbReference>
<feature type="transmembrane region" description="Helical" evidence="11">
    <location>
        <begin position="7"/>
        <end position="29"/>
    </location>
</feature>
<sequence>MKSKPSAGFTLIEALVVISITAILVAIGVPSFQSFVAGRAVIGQVSEVASALRLARAEAIKRGAPVTVCRTEDPQAETPACAADGDWATGWVVFVDRGATGVVDDTDVVVQVHDAVVNSGGITRVGTTAITFLASGVAVGAAGSFMFRPTVPEGTDDYTRLSRLVCVNFVGSTRMADGEVCV</sequence>
<accession>A0ABT0YLQ0</accession>
<organism evidence="13 14">
    <name type="scientific">Caldimonas mangrovi</name>
    <dbReference type="NCBI Taxonomy" id="2944811"/>
    <lineage>
        <taxon>Bacteria</taxon>
        <taxon>Pseudomonadati</taxon>
        <taxon>Pseudomonadota</taxon>
        <taxon>Betaproteobacteria</taxon>
        <taxon>Burkholderiales</taxon>
        <taxon>Sphaerotilaceae</taxon>
        <taxon>Caldimonas</taxon>
    </lineage>
</organism>
<keyword evidence="4" id="KW-0488">Methylation</keyword>
<dbReference type="Pfam" id="PF07963">
    <property type="entry name" value="N_methyl"/>
    <property type="match status" value="1"/>
</dbReference>
<evidence type="ECO:0000259" key="12">
    <source>
        <dbReference type="Pfam" id="PF12019"/>
    </source>
</evidence>
<proteinExistence type="inferred from homology"/>
<keyword evidence="5" id="KW-0997">Cell inner membrane</keyword>
<protein>
    <recommendedName>
        <fullName evidence="2">Type II secretion system protein H</fullName>
    </recommendedName>
    <alternativeName>
        <fullName evidence="10">General secretion pathway protein H</fullName>
    </alternativeName>
</protein>
<comment type="similarity">
    <text evidence="9">Belongs to the GSP H family.</text>
</comment>